<feature type="signal peptide" evidence="2">
    <location>
        <begin position="1"/>
        <end position="23"/>
    </location>
</feature>
<sequence length="223" mass="22462">MANRPRRTVTSLLIPLALSLALVGCTGSGDDEEDSGTPPAAAPSSAPLDAAAGRVTGRMKAASRDETAAEVAAVVDAWFEAAYLGEEPGADAATAWPGFTRRLAVQARKDAGLTSNAGLASATATVRKVRVDLLAVKGRAVGATARFRLVLDTTSGDDAGSGAAGPADPEQTDTGAPADTGAPGDGTGRSVLTGRVSLTPAGSGWRIFEYRVARNDQQGGDAQ</sequence>
<name>A0ABN1TJG6_9ACTN</name>
<gene>
    <name evidence="3" type="ORF">GCM10009668_01160</name>
</gene>
<dbReference type="PROSITE" id="PS51257">
    <property type="entry name" value="PROKAR_LIPOPROTEIN"/>
    <property type="match status" value="1"/>
</dbReference>
<dbReference type="RefSeq" id="WP_343990142.1">
    <property type="nucleotide sequence ID" value="NZ_BAAALG010000001.1"/>
</dbReference>
<evidence type="ECO:0000313" key="3">
    <source>
        <dbReference type="EMBL" id="GAA1090387.1"/>
    </source>
</evidence>
<feature type="compositionally biased region" description="Low complexity" evidence="1">
    <location>
        <begin position="155"/>
        <end position="182"/>
    </location>
</feature>
<comment type="caution">
    <text evidence="3">The sequence shown here is derived from an EMBL/GenBank/DDBJ whole genome shotgun (WGS) entry which is preliminary data.</text>
</comment>
<feature type="region of interest" description="Disordered" evidence="1">
    <location>
        <begin position="155"/>
        <end position="196"/>
    </location>
</feature>
<feature type="compositionally biased region" description="Low complexity" evidence="1">
    <location>
        <begin position="38"/>
        <end position="47"/>
    </location>
</feature>
<organism evidence="3 4">
    <name type="scientific">Nocardioides dubius</name>
    <dbReference type="NCBI Taxonomy" id="317019"/>
    <lineage>
        <taxon>Bacteria</taxon>
        <taxon>Bacillati</taxon>
        <taxon>Actinomycetota</taxon>
        <taxon>Actinomycetes</taxon>
        <taxon>Propionibacteriales</taxon>
        <taxon>Nocardioidaceae</taxon>
        <taxon>Nocardioides</taxon>
    </lineage>
</organism>
<reference evidence="3 4" key="1">
    <citation type="journal article" date="2019" name="Int. J. Syst. Evol. Microbiol.">
        <title>The Global Catalogue of Microorganisms (GCM) 10K type strain sequencing project: providing services to taxonomists for standard genome sequencing and annotation.</title>
        <authorList>
            <consortium name="The Broad Institute Genomics Platform"/>
            <consortium name="The Broad Institute Genome Sequencing Center for Infectious Disease"/>
            <person name="Wu L."/>
            <person name="Ma J."/>
        </authorList>
    </citation>
    <scope>NUCLEOTIDE SEQUENCE [LARGE SCALE GENOMIC DNA]</scope>
    <source>
        <strain evidence="3 4">JCM 13008</strain>
    </source>
</reference>
<evidence type="ECO:0000256" key="2">
    <source>
        <dbReference type="SAM" id="SignalP"/>
    </source>
</evidence>
<dbReference type="Proteomes" id="UP001501581">
    <property type="component" value="Unassembled WGS sequence"/>
</dbReference>
<feature type="chain" id="PRO_5046609166" description="Lipoprotein" evidence="2">
    <location>
        <begin position="24"/>
        <end position="223"/>
    </location>
</feature>
<dbReference type="EMBL" id="BAAALG010000001">
    <property type="protein sequence ID" value="GAA1090387.1"/>
    <property type="molecule type" value="Genomic_DNA"/>
</dbReference>
<evidence type="ECO:0000313" key="4">
    <source>
        <dbReference type="Proteomes" id="UP001501581"/>
    </source>
</evidence>
<protein>
    <recommendedName>
        <fullName evidence="5">Lipoprotein</fullName>
    </recommendedName>
</protein>
<keyword evidence="2" id="KW-0732">Signal</keyword>
<keyword evidence="4" id="KW-1185">Reference proteome</keyword>
<accession>A0ABN1TJG6</accession>
<proteinExistence type="predicted"/>
<feature type="region of interest" description="Disordered" evidence="1">
    <location>
        <begin position="27"/>
        <end position="47"/>
    </location>
</feature>
<evidence type="ECO:0000256" key="1">
    <source>
        <dbReference type="SAM" id="MobiDB-lite"/>
    </source>
</evidence>
<evidence type="ECO:0008006" key="5">
    <source>
        <dbReference type="Google" id="ProtNLM"/>
    </source>
</evidence>